<keyword evidence="1" id="KW-0812">Transmembrane</keyword>
<dbReference type="EMBL" id="JBBEGN010000001">
    <property type="protein sequence ID" value="MEJ2866707.1"/>
    <property type="molecule type" value="Genomic_DNA"/>
</dbReference>
<gene>
    <name evidence="2" type="ORF">WCD74_02965</name>
</gene>
<reference evidence="2 3" key="1">
    <citation type="submission" date="2024-03" db="EMBL/GenBank/DDBJ databases">
        <title>Actinomycetospora sp. OC33-EN08, a novel actinomycete isolated from wild orchid (Aerides multiflora).</title>
        <authorList>
            <person name="Suriyachadkun C."/>
        </authorList>
    </citation>
    <scope>NUCLEOTIDE SEQUENCE [LARGE SCALE GENOMIC DNA]</scope>
    <source>
        <strain evidence="2 3">OC33-EN08</strain>
    </source>
</reference>
<keyword evidence="1" id="KW-0472">Membrane</keyword>
<evidence type="ECO:0000313" key="2">
    <source>
        <dbReference type="EMBL" id="MEJ2866707.1"/>
    </source>
</evidence>
<keyword evidence="3" id="KW-1185">Reference proteome</keyword>
<accession>A0ABU8MJ85</accession>
<evidence type="ECO:0000313" key="3">
    <source>
        <dbReference type="Proteomes" id="UP001385809"/>
    </source>
</evidence>
<dbReference type="Proteomes" id="UP001385809">
    <property type="component" value="Unassembled WGS sequence"/>
</dbReference>
<evidence type="ECO:0000256" key="1">
    <source>
        <dbReference type="SAM" id="Phobius"/>
    </source>
</evidence>
<name>A0ABU8MJ85_9PSEU</name>
<protein>
    <recommendedName>
        <fullName evidence="4">Phage holin family protein</fullName>
    </recommendedName>
</protein>
<comment type="caution">
    <text evidence="2">The sequence shown here is derived from an EMBL/GenBank/DDBJ whole genome shotgun (WGS) entry which is preliminary data.</text>
</comment>
<dbReference type="RefSeq" id="WP_337693320.1">
    <property type="nucleotide sequence ID" value="NZ_JBBEGN010000001.1"/>
</dbReference>
<keyword evidence="1" id="KW-1133">Transmembrane helix</keyword>
<sequence>MTAVTELNAGERLKACGVRIAVALIDRAAGAVADKVDDVSEQLEGQLQGLASGGGVKLGAIFGAGNAVMAGKNPVLGAVKGAWGALGTGPKIGIVLGLILLGVLSPVALVLLLVGLLIAAIVSAVKN</sequence>
<feature type="transmembrane region" description="Helical" evidence="1">
    <location>
        <begin position="92"/>
        <end position="125"/>
    </location>
</feature>
<organism evidence="2 3">
    <name type="scientific">Actinomycetospora aurantiaca</name>
    <dbReference type="NCBI Taxonomy" id="3129233"/>
    <lineage>
        <taxon>Bacteria</taxon>
        <taxon>Bacillati</taxon>
        <taxon>Actinomycetota</taxon>
        <taxon>Actinomycetes</taxon>
        <taxon>Pseudonocardiales</taxon>
        <taxon>Pseudonocardiaceae</taxon>
        <taxon>Actinomycetospora</taxon>
    </lineage>
</organism>
<evidence type="ECO:0008006" key="4">
    <source>
        <dbReference type="Google" id="ProtNLM"/>
    </source>
</evidence>
<proteinExistence type="predicted"/>